<dbReference type="Gene3D" id="3.30.200.20">
    <property type="entry name" value="Phosphorylase Kinase, domain 1"/>
    <property type="match status" value="1"/>
</dbReference>
<organism evidence="16 17">
    <name type="scientific">Trema orientale</name>
    <name type="common">Charcoal tree</name>
    <name type="synonym">Celtis orientalis</name>
    <dbReference type="NCBI Taxonomy" id="63057"/>
    <lineage>
        <taxon>Eukaryota</taxon>
        <taxon>Viridiplantae</taxon>
        <taxon>Streptophyta</taxon>
        <taxon>Embryophyta</taxon>
        <taxon>Tracheophyta</taxon>
        <taxon>Spermatophyta</taxon>
        <taxon>Magnoliopsida</taxon>
        <taxon>eudicotyledons</taxon>
        <taxon>Gunneridae</taxon>
        <taxon>Pentapetalae</taxon>
        <taxon>rosids</taxon>
        <taxon>fabids</taxon>
        <taxon>Rosales</taxon>
        <taxon>Cannabaceae</taxon>
        <taxon>Trema</taxon>
    </lineage>
</organism>
<dbReference type="InterPro" id="IPR011009">
    <property type="entry name" value="Kinase-like_dom_sf"/>
</dbReference>
<dbReference type="Pfam" id="PF12819">
    <property type="entry name" value="Malectin_like"/>
    <property type="match status" value="1"/>
</dbReference>
<evidence type="ECO:0000256" key="1">
    <source>
        <dbReference type="ARBA" id="ARBA00004479"/>
    </source>
</evidence>
<feature type="transmembrane region" description="Helical" evidence="14">
    <location>
        <begin position="6"/>
        <end position="25"/>
    </location>
</feature>
<dbReference type="SMART" id="SM00220">
    <property type="entry name" value="S_TKc"/>
    <property type="match status" value="1"/>
</dbReference>
<dbReference type="SUPFAM" id="SSF56112">
    <property type="entry name" value="Protein kinase-like (PK-like)"/>
    <property type="match status" value="1"/>
</dbReference>
<keyword evidence="3" id="KW-0808">Transferase</keyword>
<evidence type="ECO:0000256" key="3">
    <source>
        <dbReference type="ARBA" id="ARBA00022679"/>
    </source>
</evidence>
<dbReference type="FunFam" id="2.60.120.430:FF:000003">
    <property type="entry name" value="FERONIA receptor-like kinase"/>
    <property type="match status" value="1"/>
</dbReference>
<evidence type="ECO:0000256" key="12">
    <source>
        <dbReference type="PROSITE-ProRule" id="PRU10141"/>
    </source>
</evidence>
<dbReference type="Proteomes" id="UP000237000">
    <property type="component" value="Unassembled WGS sequence"/>
</dbReference>
<dbReference type="STRING" id="63057.A0A2P5DK23"/>
<reference evidence="17" key="1">
    <citation type="submission" date="2016-06" db="EMBL/GenBank/DDBJ databases">
        <title>Parallel loss of symbiosis genes in relatives of nitrogen-fixing non-legume Parasponia.</title>
        <authorList>
            <person name="Van Velzen R."/>
            <person name="Holmer R."/>
            <person name="Bu F."/>
            <person name="Rutten L."/>
            <person name="Van Zeijl A."/>
            <person name="Liu W."/>
            <person name="Santuari L."/>
            <person name="Cao Q."/>
            <person name="Sharma T."/>
            <person name="Shen D."/>
            <person name="Roswanjaya Y."/>
            <person name="Wardhani T."/>
            <person name="Kalhor M.S."/>
            <person name="Jansen J."/>
            <person name="Van den Hoogen J."/>
            <person name="Gungor B."/>
            <person name="Hartog M."/>
            <person name="Hontelez J."/>
            <person name="Verver J."/>
            <person name="Yang W.-C."/>
            <person name="Schijlen E."/>
            <person name="Repin R."/>
            <person name="Schilthuizen M."/>
            <person name="Schranz E."/>
            <person name="Heidstra R."/>
            <person name="Miyata K."/>
            <person name="Fedorova E."/>
            <person name="Kohlen W."/>
            <person name="Bisseling T."/>
            <person name="Smit S."/>
            <person name="Geurts R."/>
        </authorList>
    </citation>
    <scope>NUCLEOTIDE SEQUENCE [LARGE SCALE GENOMIC DNA]</scope>
    <source>
        <strain evidence="17">cv. RG33-2</strain>
    </source>
</reference>
<proteinExistence type="predicted"/>
<evidence type="ECO:0000259" key="15">
    <source>
        <dbReference type="PROSITE" id="PS50011"/>
    </source>
</evidence>
<dbReference type="InterPro" id="IPR017441">
    <property type="entry name" value="Protein_kinase_ATP_BS"/>
</dbReference>
<dbReference type="InterPro" id="IPR000719">
    <property type="entry name" value="Prot_kinase_dom"/>
</dbReference>
<dbReference type="FunFam" id="1.10.510.10:FF:000252">
    <property type="entry name" value="Receptor-like protein kinase FERONIA"/>
    <property type="match status" value="1"/>
</dbReference>
<keyword evidence="17" id="KW-1185">Reference proteome</keyword>
<protein>
    <submittedName>
        <fullName evidence="16">Mitogen-activated protein kinase kinase kinase</fullName>
    </submittedName>
</protein>
<evidence type="ECO:0000256" key="9">
    <source>
        <dbReference type="ARBA" id="ARBA00022989"/>
    </source>
</evidence>
<evidence type="ECO:0000256" key="8">
    <source>
        <dbReference type="ARBA" id="ARBA00022840"/>
    </source>
</evidence>
<dbReference type="InterPro" id="IPR008271">
    <property type="entry name" value="Ser/Thr_kinase_AS"/>
</dbReference>
<evidence type="ECO:0000256" key="4">
    <source>
        <dbReference type="ARBA" id="ARBA00022692"/>
    </source>
</evidence>
<dbReference type="AlphaFoldDB" id="A0A2P5DK23"/>
<name>A0A2P5DK23_TREOI</name>
<dbReference type="Pfam" id="PF07714">
    <property type="entry name" value="PK_Tyr_Ser-Thr"/>
    <property type="match status" value="1"/>
</dbReference>
<dbReference type="OrthoDB" id="1720310at2759"/>
<keyword evidence="4 14" id="KW-0812">Transmembrane</keyword>
<feature type="transmembrane region" description="Helical" evidence="14">
    <location>
        <begin position="452"/>
        <end position="476"/>
    </location>
</feature>
<dbReference type="InterPro" id="IPR024788">
    <property type="entry name" value="Malectin-like_Carb-bd_dom"/>
</dbReference>
<keyword evidence="6 12" id="KW-0547">Nucleotide-binding</keyword>
<dbReference type="InterPro" id="IPR001245">
    <property type="entry name" value="Ser-Thr/Tyr_kinase_cat_dom"/>
</dbReference>
<sequence length="871" mass="97832">MKNLPVFMSLFIHFIFIVNHIIIVFSSTPPYIPVDNIALDCGSSTNQTAQDGREWIEDEHSKFAHIQEQITNTKSNYASRAKSQASSVTPVPYMTARIFRSPFTYSFPVTPGPKFVRLYFYPTKYPDFDSSKAYFDVTAGDSFTLLKNFSADLAAKSLKEESFMREFCVNVVEPNQRLNLTFLPSSPSSSTDNSSYAFVNGIEIVSMPTNLYYGAEEGMDLPSFVGQNVQFNIFNNLALETIWRMNIGGGDITAMKDTGMYRKWSQSMFLMNSAVVPRNVSKPLKYSKIKNYTAPDDVYRSAITMGNNTTENSLHNLTWRLPVDKGFNYLVRLHFCEFQEEITEVSDRRFSIYLNNQTAQTSFDVIQFSGGNGIPMYRDYVVYIHNEDFIFVDLGPDETTYSKYADAILNGLEVFKISNNGNLAGPNPELVNNQPQPAASTTEKSKKKNATLFIALGSAIGFLVIIFFMVCCVVLWRLKKTKYYNDSYKRKSNRSTKASSLPEELCRRFSLSEIKAATNDFDEDLVVGRGGFGNVYQGFIDEGSTVVAVKRLNPGSKQGAHEFVTEIEMLSQLRCVHLVSLIGYCDEDREMILVYQYVANGTLRDHLYGSDNDPLTWKQRLEICVGAARGLHYLHAGVKDTIIHRDVKTTNILLDENWVAKVSDFGLSKMGQSDAAVSTLVKGTFGYLDPEYARSQQLTDKSDVYSFGVVLFEVLCARKPLDTKLDEAQCNLAHWARKCITEGTVHSIIDQFLMGKIATECFQRFVEVAESCVRDQRIQRPRMGDVMEKLEFALALQEQADAAKEGINPDGAYSYPEVSFRASDKNVPGYKVLGLRSETGLTSLDSDTTGLSSLSAETESRIGDMFSETTN</sequence>
<dbReference type="Gene3D" id="2.60.120.430">
    <property type="entry name" value="Galactose-binding lectin"/>
    <property type="match status" value="2"/>
</dbReference>
<feature type="domain" description="Protein kinase" evidence="15">
    <location>
        <begin position="521"/>
        <end position="793"/>
    </location>
</feature>
<dbReference type="GO" id="GO:0005524">
    <property type="term" value="F:ATP binding"/>
    <property type="evidence" value="ECO:0007669"/>
    <property type="project" value="UniProtKB-UniRule"/>
</dbReference>
<evidence type="ECO:0000313" key="17">
    <source>
        <dbReference type="Proteomes" id="UP000237000"/>
    </source>
</evidence>
<evidence type="ECO:0000256" key="5">
    <source>
        <dbReference type="ARBA" id="ARBA00022729"/>
    </source>
</evidence>
<keyword evidence="8 12" id="KW-0067">ATP-binding</keyword>
<dbReference type="CDD" id="cd14066">
    <property type="entry name" value="STKc_IRAK"/>
    <property type="match status" value="1"/>
</dbReference>
<evidence type="ECO:0000256" key="14">
    <source>
        <dbReference type="SAM" id="Phobius"/>
    </source>
</evidence>
<evidence type="ECO:0000256" key="11">
    <source>
        <dbReference type="ARBA" id="ARBA00023180"/>
    </source>
</evidence>
<dbReference type="GO" id="GO:0010038">
    <property type="term" value="P:response to metal ion"/>
    <property type="evidence" value="ECO:0007669"/>
    <property type="project" value="UniProtKB-ARBA"/>
</dbReference>
<keyword evidence="5" id="KW-0732">Signal</keyword>
<evidence type="ECO:0000256" key="2">
    <source>
        <dbReference type="ARBA" id="ARBA00022527"/>
    </source>
</evidence>
<comment type="caution">
    <text evidence="16">The sequence shown here is derived from an EMBL/GenBank/DDBJ whole genome shotgun (WGS) entry which is preliminary data.</text>
</comment>
<evidence type="ECO:0000256" key="10">
    <source>
        <dbReference type="ARBA" id="ARBA00023136"/>
    </source>
</evidence>
<dbReference type="PANTHER" id="PTHR34590:SF15">
    <property type="entry name" value="PROTEIN KINASE DOMAIN-CONTAINING PROTEIN"/>
    <property type="match status" value="1"/>
</dbReference>
<dbReference type="PANTHER" id="PTHR34590">
    <property type="entry name" value="OS03G0124300 PROTEIN-RELATED"/>
    <property type="match status" value="1"/>
</dbReference>
<feature type="binding site" evidence="12">
    <location>
        <position position="550"/>
    </location>
    <ligand>
        <name>ATP</name>
        <dbReference type="ChEBI" id="CHEBI:30616"/>
    </ligand>
</feature>
<evidence type="ECO:0000313" key="16">
    <source>
        <dbReference type="EMBL" id="PON73652.1"/>
    </source>
</evidence>
<feature type="region of interest" description="Disordered" evidence="13">
    <location>
        <begin position="846"/>
        <end position="871"/>
    </location>
</feature>
<keyword evidence="2" id="KW-0723">Serine/threonine-protein kinase</keyword>
<accession>A0A2P5DK23</accession>
<dbReference type="PROSITE" id="PS00107">
    <property type="entry name" value="PROTEIN_KINASE_ATP"/>
    <property type="match status" value="1"/>
</dbReference>
<feature type="compositionally biased region" description="Low complexity" evidence="13">
    <location>
        <begin position="846"/>
        <end position="855"/>
    </location>
</feature>
<dbReference type="GO" id="GO:0004674">
    <property type="term" value="F:protein serine/threonine kinase activity"/>
    <property type="evidence" value="ECO:0007669"/>
    <property type="project" value="UniProtKB-KW"/>
</dbReference>
<dbReference type="Gene3D" id="1.10.510.10">
    <property type="entry name" value="Transferase(Phosphotransferase) domain 1"/>
    <property type="match status" value="1"/>
</dbReference>
<keyword evidence="10 14" id="KW-0472">Membrane</keyword>
<dbReference type="FunFam" id="2.60.120.430:FF:000007">
    <property type="entry name" value="FERONIA receptor-like kinase"/>
    <property type="match status" value="1"/>
</dbReference>
<dbReference type="GO" id="GO:0016020">
    <property type="term" value="C:membrane"/>
    <property type="evidence" value="ECO:0007669"/>
    <property type="project" value="UniProtKB-SubCell"/>
</dbReference>
<dbReference type="PROSITE" id="PS50011">
    <property type="entry name" value="PROTEIN_KINASE_DOM"/>
    <property type="match status" value="1"/>
</dbReference>
<dbReference type="GO" id="GO:0004714">
    <property type="term" value="F:transmembrane receptor protein tyrosine kinase activity"/>
    <property type="evidence" value="ECO:0007669"/>
    <property type="project" value="InterPro"/>
</dbReference>
<keyword evidence="7 16" id="KW-0418">Kinase</keyword>
<dbReference type="FunFam" id="3.30.200.20:FF:000645">
    <property type="entry name" value="Receptor-like protein kinase FERONIA"/>
    <property type="match status" value="1"/>
</dbReference>
<gene>
    <name evidence="16" type="ORF">TorRG33x02_249100</name>
</gene>
<dbReference type="EMBL" id="JXTC01000265">
    <property type="protein sequence ID" value="PON73652.1"/>
    <property type="molecule type" value="Genomic_DNA"/>
</dbReference>
<evidence type="ECO:0000256" key="13">
    <source>
        <dbReference type="SAM" id="MobiDB-lite"/>
    </source>
</evidence>
<evidence type="ECO:0000256" key="7">
    <source>
        <dbReference type="ARBA" id="ARBA00022777"/>
    </source>
</evidence>
<keyword evidence="9 14" id="KW-1133">Transmembrane helix</keyword>
<dbReference type="InParanoid" id="A0A2P5DK23"/>
<dbReference type="InterPro" id="IPR045272">
    <property type="entry name" value="ANXUR1/2-like"/>
</dbReference>
<evidence type="ECO:0000256" key="6">
    <source>
        <dbReference type="ARBA" id="ARBA00022741"/>
    </source>
</evidence>
<comment type="subcellular location">
    <subcellularLocation>
        <location evidence="1">Membrane</location>
        <topology evidence="1">Single-pass type I membrane protein</topology>
    </subcellularLocation>
</comment>
<dbReference type="PROSITE" id="PS00108">
    <property type="entry name" value="PROTEIN_KINASE_ST"/>
    <property type="match status" value="1"/>
</dbReference>
<keyword evidence="11" id="KW-0325">Glycoprotein</keyword>